<sequence length="79" mass="8116">MRPSSLANFSSWSPEENSFREGTLASLAIAGASTILLVMSAAEGGGTTIAGDDGREESSHVDIGVFSSGSLLLESYFAT</sequence>
<accession>A0ABD2W2C4</accession>
<reference evidence="1 2" key="1">
    <citation type="journal article" date="2024" name="bioRxiv">
        <title>A reference genome for Trichogramma kaykai: A tiny desert-dwelling parasitoid wasp with competing sex-ratio distorters.</title>
        <authorList>
            <person name="Culotta J."/>
            <person name="Lindsey A.R."/>
        </authorList>
    </citation>
    <scope>NUCLEOTIDE SEQUENCE [LARGE SCALE GENOMIC DNA]</scope>
    <source>
        <strain evidence="1 2">KSX58</strain>
    </source>
</reference>
<dbReference type="EMBL" id="JBJJXI010000142">
    <property type="protein sequence ID" value="KAL3386896.1"/>
    <property type="molecule type" value="Genomic_DNA"/>
</dbReference>
<name>A0ABD2W2C4_9HYME</name>
<evidence type="ECO:0000313" key="1">
    <source>
        <dbReference type="EMBL" id="KAL3386896.1"/>
    </source>
</evidence>
<dbReference type="Proteomes" id="UP001627154">
    <property type="component" value="Unassembled WGS sequence"/>
</dbReference>
<evidence type="ECO:0000313" key="2">
    <source>
        <dbReference type="Proteomes" id="UP001627154"/>
    </source>
</evidence>
<organism evidence="1 2">
    <name type="scientific">Trichogramma kaykai</name>
    <dbReference type="NCBI Taxonomy" id="54128"/>
    <lineage>
        <taxon>Eukaryota</taxon>
        <taxon>Metazoa</taxon>
        <taxon>Ecdysozoa</taxon>
        <taxon>Arthropoda</taxon>
        <taxon>Hexapoda</taxon>
        <taxon>Insecta</taxon>
        <taxon>Pterygota</taxon>
        <taxon>Neoptera</taxon>
        <taxon>Endopterygota</taxon>
        <taxon>Hymenoptera</taxon>
        <taxon>Apocrita</taxon>
        <taxon>Proctotrupomorpha</taxon>
        <taxon>Chalcidoidea</taxon>
        <taxon>Trichogrammatidae</taxon>
        <taxon>Trichogramma</taxon>
    </lineage>
</organism>
<gene>
    <name evidence="1" type="ORF">TKK_017670</name>
</gene>
<proteinExistence type="predicted"/>
<comment type="caution">
    <text evidence="1">The sequence shown here is derived from an EMBL/GenBank/DDBJ whole genome shotgun (WGS) entry which is preliminary data.</text>
</comment>
<dbReference type="AlphaFoldDB" id="A0ABD2W2C4"/>
<protein>
    <submittedName>
        <fullName evidence="1">Uncharacterized protein</fullName>
    </submittedName>
</protein>
<keyword evidence="2" id="KW-1185">Reference proteome</keyword>